<organism evidence="2 3">
    <name type="scientific">Riccia fluitans</name>
    <dbReference type="NCBI Taxonomy" id="41844"/>
    <lineage>
        <taxon>Eukaryota</taxon>
        <taxon>Viridiplantae</taxon>
        <taxon>Streptophyta</taxon>
        <taxon>Embryophyta</taxon>
        <taxon>Marchantiophyta</taxon>
        <taxon>Marchantiopsida</taxon>
        <taxon>Marchantiidae</taxon>
        <taxon>Marchantiales</taxon>
        <taxon>Ricciaceae</taxon>
        <taxon>Riccia</taxon>
    </lineage>
</organism>
<accession>A0ABD1YSY8</accession>
<proteinExistence type="predicted"/>
<gene>
    <name evidence="2" type="ORF">R1flu_003991</name>
</gene>
<keyword evidence="3" id="KW-1185">Reference proteome</keyword>
<reference evidence="2 3" key="1">
    <citation type="submission" date="2024-09" db="EMBL/GenBank/DDBJ databases">
        <title>Chromosome-scale assembly of Riccia fluitans.</title>
        <authorList>
            <person name="Paukszto L."/>
            <person name="Sawicki J."/>
            <person name="Karawczyk K."/>
            <person name="Piernik-Szablinska J."/>
            <person name="Szczecinska M."/>
            <person name="Mazdziarz M."/>
        </authorList>
    </citation>
    <scope>NUCLEOTIDE SEQUENCE [LARGE SCALE GENOMIC DNA]</scope>
    <source>
        <strain evidence="2">Rf_01</strain>
        <tissue evidence="2">Aerial parts of the thallus</tissue>
    </source>
</reference>
<feature type="region of interest" description="Disordered" evidence="1">
    <location>
        <begin position="70"/>
        <end position="175"/>
    </location>
</feature>
<dbReference type="EMBL" id="JBHFFA010000003">
    <property type="protein sequence ID" value="KAL2632512.1"/>
    <property type="molecule type" value="Genomic_DNA"/>
</dbReference>
<name>A0ABD1YSY8_9MARC</name>
<sequence>MASRIEELERAVDEVLKEVTADEDGALPSPSSSPMRKALAGPMSPDVRKLMSGSASFSGVSVKEAVAKFASTGTPGQEIRRQTTAPPSLGLPGPPKSPDPRRLSNPNLFVPTSPDPRRHSSQGIFGSQGAANSPDLRRYAPASPDVRKSSGIPLTTVPSSPDPRRRTDSFATGMR</sequence>
<feature type="region of interest" description="Disordered" evidence="1">
    <location>
        <begin position="17"/>
        <end position="56"/>
    </location>
</feature>
<evidence type="ECO:0000313" key="3">
    <source>
        <dbReference type="Proteomes" id="UP001605036"/>
    </source>
</evidence>
<feature type="compositionally biased region" description="Polar residues" evidence="1">
    <location>
        <begin position="121"/>
        <end position="131"/>
    </location>
</feature>
<dbReference type="AlphaFoldDB" id="A0ABD1YSY8"/>
<protein>
    <submittedName>
        <fullName evidence="2">Uncharacterized protein</fullName>
    </submittedName>
</protein>
<dbReference type="Proteomes" id="UP001605036">
    <property type="component" value="Unassembled WGS sequence"/>
</dbReference>
<evidence type="ECO:0000313" key="2">
    <source>
        <dbReference type="EMBL" id="KAL2632512.1"/>
    </source>
</evidence>
<comment type="caution">
    <text evidence="2">The sequence shown here is derived from an EMBL/GenBank/DDBJ whole genome shotgun (WGS) entry which is preliminary data.</text>
</comment>
<evidence type="ECO:0000256" key="1">
    <source>
        <dbReference type="SAM" id="MobiDB-lite"/>
    </source>
</evidence>